<dbReference type="Proteomes" id="UP000294933">
    <property type="component" value="Unassembled WGS sequence"/>
</dbReference>
<evidence type="ECO:0000313" key="2">
    <source>
        <dbReference type="EMBL" id="TDL13285.1"/>
    </source>
</evidence>
<feature type="region of interest" description="Disordered" evidence="1">
    <location>
        <begin position="1"/>
        <end position="31"/>
    </location>
</feature>
<dbReference type="EMBL" id="ML170760">
    <property type="protein sequence ID" value="TDL13285.1"/>
    <property type="molecule type" value="Genomic_DNA"/>
</dbReference>
<accession>A0A4Y7PDF7</accession>
<proteinExistence type="predicted"/>
<dbReference type="VEuPathDB" id="FungiDB:BD410DRAFT_882645"/>
<evidence type="ECO:0000256" key="1">
    <source>
        <dbReference type="SAM" id="MobiDB-lite"/>
    </source>
</evidence>
<protein>
    <submittedName>
        <fullName evidence="2">Uncharacterized protein</fullName>
    </submittedName>
</protein>
<gene>
    <name evidence="2" type="ORF">BD410DRAFT_882645</name>
</gene>
<dbReference type="AlphaFoldDB" id="A0A4Y7PDF7"/>
<name>A0A4Y7PDF7_9AGAM</name>
<feature type="region of interest" description="Disordered" evidence="1">
    <location>
        <begin position="45"/>
        <end position="153"/>
    </location>
</feature>
<organism evidence="2 3">
    <name type="scientific">Rickenella mellea</name>
    <dbReference type="NCBI Taxonomy" id="50990"/>
    <lineage>
        <taxon>Eukaryota</taxon>
        <taxon>Fungi</taxon>
        <taxon>Dikarya</taxon>
        <taxon>Basidiomycota</taxon>
        <taxon>Agaricomycotina</taxon>
        <taxon>Agaricomycetes</taxon>
        <taxon>Hymenochaetales</taxon>
        <taxon>Rickenellaceae</taxon>
        <taxon>Rickenella</taxon>
    </lineage>
</organism>
<evidence type="ECO:0000313" key="3">
    <source>
        <dbReference type="Proteomes" id="UP000294933"/>
    </source>
</evidence>
<sequence length="153" mass="17166">MESGWGIARKVRRQTEGGNDDDASWRNTGAPAMLEDMCTKLRDNCSRTRSSRTRTQSSVMALNFSPSRREKDTCRQRLNYSASHESESEREEARRVQADAELGASYERVSSQERKRNATLTDRGRTYGASRKVARRREGGSANGQIGGVTNDD</sequence>
<feature type="compositionally biased region" description="Basic and acidic residues" evidence="1">
    <location>
        <begin position="84"/>
        <end position="98"/>
    </location>
</feature>
<reference evidence="2 3" key="1">
    <citation type="submission" date="2018-06" db="EMBL/GenBank/DDBJ databases">
        <title>A transcriptomic atlas of mushroom development highlights an independent origin of complex multicellularity.</title>
        <authorList>
            <consortium name="DOE Joint Genome Institute"/>
            <person name="Krizsan K."/>
            <person name="Almasi E."/>
            <person name="Merenyi Z."/>
            <person name="Sahu N."/>
            <person name="Viragh M."/>
            <person name="Koszo T."/>
            <person name="Mondo S."/>
            <person name="Kiss B."/>
            <person name="Balint B."/>
            <person name="Kues U."/>
            <person name="Barry K."/>
            <person name="Hegedus J.C."/>
            <person name="Henrissat B."/>
            <person name="Johnson J."/>
            <person name="Lipzen A."/>
            <person name="Ohm R."/>
            <person name="Nagy I."/>
            <person name="Pangilinan J."/>
            <person name="Yan J."/>
            <person name="Xiong Y."/>
            <person name="Grigoriev I.V."/>
            <person name="Hibbett D.S."/>
            <person name="Nagy L.G."/>
        </authorList>
    </citation>
    <scope>NUCLEOTIDE SEQUENCE [LARGE SCALE GENOMIC DNA]</scope>
    <source>
        <strain evidence="2 3">SZMC22713</strain>
    </source>
</reference>
<keyword evidence="3" id="KW-1185">Reference proteome</keyword>